<name>A0ABS2C954_9NEIS</name>
<keyword evidence="7" id="KW-1185">Reference proteome</keyword>
<reference evidence="6 7" key="1">
    <citation type="submission" date="2019-11" db="EMBL/GenBank/DDBJ databases">
        <title>Novel Deefgea species.</title>
        <authorList>
            <person name="Han J.-H."/>
        </authorList>
    </citation>
    <scope>NUCLEOTIDE SEQUENCE [LARGE SCALE GENOMIC DNA]</scope>
    <source>
        <strain evidence="6 7">LMG 24817</strain>
    </source>
</reference>
<evidence type="ECO:0000256" key="4">
    <source>
        <dbReference type="ARBA" id="ARBA00023136"/>
    </source>
</evidence>
<comment type="caution">
    <text evidence="6">The sequence shown here is derived from an EMBL/GenBank/DDBJ whole genome shotgun (WGS) entry which is preliminary data.</text>
</comment>
<dbReference type="Gene3D" id="1.20.58.340">
    <property type="entry name" value="Magnesium transport protein CorA, transmembrane region"/>
    <property type="match status" value="1"/>
</dbReference>
<organism evidence="6 7">
    <name type="scientific">Deefgea chitinilytica</name>
    <dbReference type="NCBI Taxonomy" id="570276"/>
    <lineage>
        <taxon>Bacteria</taxon>
        <taxon>Pseudomonadati</taxon>
        <taxon>Pseudomonadota</taxon>
        <taxon>Betaproteobacteria</taxon>
        <taxon>Neisseriales</taxon>
        <taxon>Chitinibacteraceae</taxon>
        <taxon>Deefgea</taxon>
    </lineage>
</organism>
<keyword evidence="4 5" id="KW-0472">Membrane</keyword>
<dbReference type="Pfam" id="PF01544">
    <property type="entry name" value="CorA"/>
    <property type="match status" value="1"/>
</dbReference>
<keyword evidence="2 5" id="KW-0812">Transmembrane</keyword>
<accession>A0ABS2C954</accession>
<evidence type="ECO:0000256" key="1">
    <source>
        <dbReference type="ARBA" id="ARBA00004141"/>
    </source>
</evidence>
<dbReference type="EMBL" id="WOFE01000001">
    <property type="protein sequence ID" value="MBM5570674.1"/>
    <property type="molecule type" value="Genomic_DNA"/>
</dbReference>
<dbReference type="SUPFAM" id="SSF144083">
    <property type="entry name" value="Magnesium transport protein CorA, transmembrane region"/>
    <property type="match status" value="1"/>
</dbReference>
<gene>
    <name evidence="6" type="ORF">GM173_03665</name>
</gene>
<keyword evidence="3 5" id="KW-1133">Transmembrane helix</keyword>
<dbReference type="RefSeq" id="WP_203569957.1">
    <property type="nucleotide sequence ID" value="NZ_WOFE01000001.1"/>
</dbReference>
<proteinExistence type="predicted"/>
<sequence>MATSADIIVKHFRQILIWPLQLMPCEVKGQGRTMGRHWLQMLDFAEAGSPWQPRPTEFDGDPADFEERHYREFVTFLPYVQRFLYGEGRLSNQKTDQFGQSPLHVFRRNDIRKIVMMFKDGAVHHFSVAHIDLYFFYDIDVVILAFEIQGENLPLKRVQDALFRFGRAFPAQWDEDHTAASCLRKVAWLDERGEVLAASDYENRAGYLSHLGAHRAPKMAEHWEYLLSPLVLHHSAAVGAIRYRQIEYHRMPIMAYVAVDDPFALAEEDFYRLGMVTKPGDGDALPYTRKVFEEFEQNCCFDRFWIPERKHISASTRMMCNGHAFVLVGAHGSEFFADPYTGALGQFRHQYFLLALIAHFHKAALLMFSDRLAVALANLNLQDTQSIRQFKRETRHLQEAFLRFNQRYWFREVSNQIVSDQIYQMLHRHLAVSRLHQDVRDSIQSMSQYLENDDLRRQADTVVRLTVVTILGLIGTTVTGFLGMNLFSLAEESSVNRMLYFVLVFVVMLLLTFFTVAKSKVFSELLDAIADERMSWAAKFSVFLKIWRRKKV</sequence>
<evidence type="ECO:0000313" key="7">
    <source>
        <dbReference type="Proteomes" id="UP001195660"/>
    </source>
</evidence>
<dbReference type="Proteomes" id="UP001195660">
    <property type="component" value="Unassembled WGS sequence"/>
</dbReference>
<feature type="transmembrane region" description="Helical" evidence="5">
    <location>
        <begin position="499"/>
        <end position="517"/>
    </location>
</feature>
<feature type="transmembrane region" description="Helical" evidence="5">
    <location>
        <begin position="465"/>
        <end position="487"/>
    </location>
</feature>
<evidence type="ECO:0008006" key="8">
    <source>
        <dbReference type="Google" id="ProtNLM"/>
    </source>
</evidence>
<evidence type="ECO:0000256" key="2">
    <source>
        <dbReference type="ARBA" id="ARBA00022692"/>
    </source>
</evidence>
<evidence type="ECO:0000256" key="5">
    <source>
        <dbReference type="SAM" id="Phobius"/>
    </source>
</evidence>
<evidence type="ECO:0000256" key="3">
    <source>
        <dbReference type="ARBA" id="ARBA00022989"/>
    </source>
</evidence>
<protein>
    <recommendedName>
        <fullName evidence="8">CorA-like Mg2+ transporter protein</fullName>
    </recommendedName>
</protein>
<dbReference type="InterPro" id="IPR045863">
    <property type="entry name" value="CorA_TM1_TM2"/>
</dbReference>
<evidence type="ECO:0000313" key="6">
    <source>
        <dbReference type="EMBL" id="MBM5570674.1"/>
    </source>
</evidence>
<comment type="subcellular location">
    <subcellularLocation>
        <location evidence="1">Membrane</location>
        <topology evidence="1">Multi-pass membrane protein</topology>
    </subcellularLocation>
</comment>
<dbReference type="InterPro" id="IPR002523">
    <property type="entry name" value="MgTranspt_CorA/ZnTranspt_ZntB"/>
</dbReference>